<dbReference type="STRING" id="670386.D3BPD5"/>
<dbReference type="Proteomes" id="UP000001396">
    <property type="component" value="Unassembled WGS sequence"/>
</dbReference>
<feature type="domain" description="DUF3638" evidence="8">
    <location>
        <begin position="1855"/>
        <end position="2071"/>
    </location>
</feature>
<dbReference type="PANTHER" id="PTHR13367">
    <property type="entry name" value="UBIQUITIN THIOESTERASE"/>
    <property type="match status" value="1"/>
</dbReference>
<comment type="caution">
    <text evidence="10">The sequence shown here is derived from an EMBL/GenBank/DDBJ whole genome shotgun (WGS) entry which is preliminary data.</text>
</comment>
<dbReference type="RefSeq" id="XP_020429274.1">
    <property type="nucleotide sequence ID" value="XM_020580687.1"/>
</dbReference>
<dbReference type="EC" id="3.4.19.12" evidence="2"/>
<evidence type="ECO:0000313" key="10">
    <source>
        <dbReference type="EMBL" id="EFA77145.1"/>
    </source>
</evidence>
<evidence type="ECO:0000259" key="8">
    <source>
        <dbReference type="Pfam" id="PF12340"/>
    </source>
</evidence>
<feature type="compositionally biased region" description="Low complexity" evidence="7">
    <location>
        <begin position="2924"/>
        <end position="2942"/>
    </location>
</feature>
<evidence type="ECO:0000259" key="9">
    <source>
        <dbReference type="Pfam" id="PF12359"/>
    </source>
</evidence>
<gene>
    <name evidence="10" type="ORF">PPL_09900</name>
</gene>
<dbReference type="InParanoid" id="D3BPD5"/>
<keyword evidence="11" id="KW-1185">Reference proteome</keyword>
<evidence type="ECO:0000256" key="7">
    <source>
        <dbReference type="SAM" id="MobiDB-lite"/>
    </source>
</evidence>
<comment type="catalytic activity">
    <reaction evidence="1">
        <text>Thiol-dependent hydrolysis of ester, thioester, amide, peptide and isopeptide bonds formed by the C-terminal Gly of ubiquitin (a 76-residue protein attached to proteins as an intracellular targeting signal).</text>
        <dbReference type="EC" id="3.4.19.12"/>
    </reaction>
</comment>
<dbReference type="EMBL" id="ADBJ01000044">
    <property type="protein sequence ID" value="EFA77145.1"/>
    <property type="molecule type" value="Genomic_DNA"/>
</dbReference>
<keyword evidence="3" id="KW-0645">Protease</keyword>
<dbReference type="GO" id="GO:0004843">
    <property type="term" value="F:cysteine-type deubiquitinase activity"/>
    <property type="evidence" value="ECO:0007669"/>
    <property type="project" value="UniProtKB-EC"/>
</dbReference>
<dbReference type="InterPro" id="IPR051346">
    <property type="entry name" value="OTU_Deubiquitinase"/>
</dbReference>
<evidence type="ECO:0000256" key="1">
    <source>
        <dbReference type="ARBA" id="ARBA00000707"/>
    </source>
</evidence>
<evidence type="ECO:0000256" key="6">
    <source>
        <dbReference type="ARBA" id="ARBA00022807"/>
    </source>
</evidence>
<dbReference type="InterPro" id="IPR022099">
    <property type="entry name" value="DUF3638"/>
</dbReference>
<keyword evidence="6" id="KW-0788">Thiol protease</keyword>
<evidence type="ECO:0000313" key="11">
    <source>
        <dbReference type="Proteomes" id="UP000001396"/>
    </source>
</evidence>
<dbReference type="InterPro" id="IPR027417">
    <property type="entry name" value="P-loop_NTPase"/>
</dbReference>
<evidence type="ECO:0000256" key="4">
    <source>
        <dbReference type="ARBA" id="ARBA00022786"/>
    </source>
</evidence>
<dbReference type="PANTHER" id="PTHR13367:SF33">
    <property type="entry name" value="P-LOOP CONTAINING NUCLEOSIDE TRIPHOSPHATE HYDROLASE PROTEIN"/>
    <property type="match status" value="1"/>
</dbReference>
<dbReference type="SUPFAM" id="SSF52540">
    <property type="entry name" value="P-loop containing nucleoside triphosphate hydrolases"/>
    <property type="match status" value="1"/>
</dbReference>
<dbReference type="GO" id="GO:0006508">
    <property type="term" value="P:proteolysis"/>
    <property type="evidence" value="ECO:0007669"/>
    <property type="project" value="UniProtKB-KW"/>
</dbReference>
<feature type="compositionally biased region" description="Low complexity" evidence="7">
    <location>
        <begin position="2957"/>
        <end position="2971"/>
    </location>
</feature>
<accession>D3BPD5</accession>
<dbReference type="Pfam" id="PF12340">
    <property type="entry name" value="DUF3638"/>
    <property type="match status" value="1"/>
</dbReference>
<protein>
    <recommendedName>
        <fullName evidence="2">ubiquitinyl hydrolase 1</fullName>
        <ecNumber evidence="2">3.4.19.12</ecNumber>
    </recommendedName>
</protein>
<keyword evidence="4" id="KW-0833">Ubl conjugation pathway</keyword>
<organism evidence="10 11">
    <name type="scientific">Heterostelium pallidum (strain ATCC 26659 / Pp 5 / PN500)</name>
    <name type="common">Cellular slime mold</name>
    <name type="synonym">Polysphondylium pallidum</name>
    <dbReference type="NCBI Taxonomy" id="670386"/>
    <lineage>
        <taxon>Eukaryota</taxon>
        <taxon>Amoebozoa</taxon>
        <taxon>Evosea</taxon>
        <taxon>Eumycetozoa</taxon>
        <taxon>Dictyostelia</taxon>
        <taxon>Acytosteliales</taxon>
        <taxon>Acytosteliaceae</taxon>
        <taxon>Heterostelium</taxon>
    </lineage>
</organism>
<feature type="domain" description="DUF3645" evidence="9">
    <location>
        <begin position="2202"/>
        <end position="2230"/>
    </location>
</feature>
<sequence>MNNNNNINNNNNVIVVNNNLICKLNEVGLTHLFMGSKLFGKWGEADVKAELEIIQLFQKFLEQPLARNFNIKIKSSQLSDVVADLVQCVVSPHSEAMLLQLLQERLQPDAERSKPLALYISNLNCILLFYMQSAEKARIDVIKIYPDWNEYTAKTTKLRIATPLQSFSVPAKSLLDTNFLHYLTVLRDNYDLSLRYRNIWNSEFINEEGRLGLLTSWLLPSLAGCESVRVVEYLIHSQHQPTIIYKSIRPEQIITKETSTTAPVKGNTPNTASPVRGNTPRVSVNTHKRSTPSKARSPFLLAPREEPDVADYREMEDCHTIEEITKQYEIRRLLRNQRREQAADDDDDGDGGDIIGDGLALPNKIGGDILKPWKRSPLWVGLKSLMHYLFVHFLEVAQDRKYSTVIYKSMMTTFYSLVLSKSKLSSRHSEWFPKLIHRCEKLQELCDVTKRELEVDTLPVQIMLMLKSTVDLTNTTVQAISEQLQSNWQNYCATQETESDISATITSVVDGLSDTGNLSTVFDFQPLMEFPFENLEQSTSATKQKGSMAELKEEPLPIKMSGTILTTIEELNERVAKFKSREYHRLLLADQLEEYPYVELKTLSNIFVTNGVEYRALRSVEQHFSTRIRNAKHENIFDLSENGLAYRWAAKHMIQKHKVWLQKVTTQNQEAIASFRAIKLAHKAELDKLQAELAKHTPENVRTKDQIMRDHKKLENRATPTHVNLLPKEKTLERVIVFEDNVPPEIKVVRTAYALLNQAIQKSVKESHHHHSSYASSDLRLSRFITGQVSKMIRLVTEETFLSFSRTYNTVDYKQPIREFVDISAGSVSTRIDREVFDQPTFVEFACDIVSSYLPTLNVEDQYSLLFIIQFLIMMFNSTKNAVLRTLLKTNIMQCRKIGVKWLDEISEHLSRLMLTDNQNESAIDLYIQKLLFSAISIIFTYDQMPFTKKLRSHQLFSLESSLKMDANDIPNNDLFILIRANSILSENSGIASKMPDTSLSKYLMFQSYVISFRLASRMRKYVGRQPQLLSMFLCSYWRLPMEHMNQFSQWTHTPETNFYSCTFQEETSIQLNILDGRVLVNGDPNHQLPSSIQLNESYKSVFGKLKFTVNSIGKNRCICGNQYFGTLIGLSNYLLLEDKKTNEKILFVPHSKLMLESVAKTEYHTCKPDLEHLQHPPYFRYQINHELKVLGPQEISSNLFLAYLHLMTSTANTDPFLGQTGFEMAITLLQRFQTNRLFTPQSLNILNLIKTISPTRNPYRRKKATANENNSTIQDVSYHHPLLSGVACHDLTLLLVNKILSQNQECKFLYDTNEQSQTTINIYENAINIASCWRNRRVLSYQITADLFISIVPETFIVANEVVIGIRTPTERSAYTYRVSEFLSNPAAKLNKLDLSFNPSCVSSNRMNFFNGEKQSLENILELDELSFSTHYISLYQLAKSIRKNTDHKSKLALLLSFMNLLSSKPVENHKLFDHIIYLATLAPELDAELEKCQEPDLRQFSNPWVTYDSSYIKNIIAPTVGSRVASKKKEEPDQLFQNIEKLKLWQEMWVSDEKTIIGKAPNLQFIRSITFKGYANDFIVQLTRQYNEWRHNYRLLLFLRNISRITYMPNNNVSAPADVYPAIRDNTPGIDNIIRYTYDWKTMVNWRDSQTIRHINIDTRWSNMFNLGYDMNFEDEFMACLVEKDAHFPFAEEINLLFEDHEETTKIGADYHDALENSKEHLRTQIESTPLYELADIQLVQDILSKMYHEINEAKGLIWAFIESFYNSNWKKRSAFIKCGLWKKCIPVNVYKDFIDFKYKSNVDQTKIPLKLFELIGIHILLVTYLQKVERAITESTDRDALVKILSQSRKTRKWSVTDHPHWALFELERNIWIYDIQVEIAMVLLNSTENNRCIQLQMGQGKTSVIIPIMCLALKDRIARINVLPSLLETSIEDMLLTMGSSIFNRPIHIYPFRRDIVSQLNSSQLQRILGNLELCKAKQGIIISTPDHWLSFKLSGKLLNKSKNQISAIIQWSNNNLFNILDECDELLSTKYQLIFPYGNKTNLDECKDRCTTFQDIFLTLKELIGKLDFAASDIEIIHKDRPSVFPMITIHNEEAGMRLMQSLLDQLLLKFIYRSPRIRDMLPVFCGYTTADNIGTDALKNNPRYTVLLIYRALFKYGILQHCLSKIWSKDYGSRSSSDSLIHTTGKRKAVKGGFFTQLAVPYRAKDVPAERAVLSHPDAVLGFTHLTYYHQGLSLSQFRDALTRLISVCNQQKFEVYNSWIQFDSTIPVEFHSLNSVVLSNDIFINDLYQHLKYNMLVIHFWLNELVFPFETKQHPKKIFASSWDIVTGNHIAGFSGTNDTSILFPLSIKQEDLPSLLYTNTEVFNYILNQEDNQVHFIPQNCNILDHVTKTDTFARVFIDSGALMIGMTNFQVAKSFLEKTDPSKADAVLYFENGNLISMDRDDKKLLFHQSPYAKRLNRVIVYLDDYHTRGVDIKFEKDTHAIVTVGPRMTKDKLMQACMRMRKLGFGQTVSFMVPDHLGIGENVIDIFRWTINNTIRGIEKSLHIWMTQGLHFYRSHCASVLQNSEPFEKEFLQLSSLPETTTLKAMYEPSFIKQDIKVVANHLKIAMVTSFKQDIDSIREMDKVIAKAAKSGNKKMSNQLENRIKDIGDNISIFSSTNQDGEEERENELEEEKEDESLTENIVSYEPTFELTLKLVVKGESPFLMVPTSEGNENYLSIARRISSVGNERKFCKQPFLPVSAIYINTPIGSLLTRNGKIINVFDSNILTTLDFVRVHEPNRSIKNTMEFCRLINYVLVLWEPTPVFILLSQHEASKVYSLIQADLRSNRVVKVSLHQTRPHILPNQREYMEAIHTPLPPGASFDSIKHLIVQLNIINGSKYFNDNLDATIKFLGLSIRNNNNNNNNDKKDDNNNDIENNNDNIDGNNNNNNEIDGNKYNDNEIDGYNDIENNNDNIDGNNNNDIDCNKNDGQPVVKKELDEKVKFETDPNVDHDGFLKNEKTRFNDKPLQFLELNYTFNRVSTVFGSDMEKIVPNISIK</sequence>
<evidence type="ECO:0000256" key="2">
    <source>
        <dbReference type="ARBA" id="ARBA00012759"/>
    </source>
</evidence>
<feature type="region of interest" description="Disordered" evidence="7">
    <location>
        <begin position="261"/>
        <end position="295"/>
    </location>
</feature>
<keyword evidence="5" id="KW-0378">Hydrolase</keyword>
<dbReference type="Pfam" id="PF12359">
    <property type="entry name" value="DUF3645"/>
    <property type="match status" value="1"/>
</dbReference>
<dbReference type="GeneID" id="31365372"/>
<feature type="region of interest" description="Disordered" evidence="7">
    <location>
        <begin position="2908"/>
        <end position="2971"/>
    </location>
</feature>
<evidence type="ECO:0000256" key="3">
    <source>
        <dbReference type="ARBA" id="ARBA00022670"/>
    </source>
</evidence>
<reference evidence="10 11" key="1">
    <citation type="journal article" date="2011" name="Genome Res.">
        <title>Phylogeny-wide analysis of social amoeba genomes highlights ancient origins for complex intercellular communication.</title>
        <authorList>
            <person name="Heidel A.J."/>
            <person name="Lawal H.M."/>
            <person name="Felder M."/>
            <person name="Schilde C."/>
            <person name="Helps N.R."/>
            <person name="Tunggal B."/>
            <person name="Rivero F."/>
            <person name="John U."/>
            <person name="Schleicher M."/>
            <person name="Eichinger L."/>
            <person name="Platzer M."/>
            <person name="Noegel A.A."/>
            <person name="Schaap P."/>
            <person name="Gloeckner G."/>
        </authorList>
    </citation>
    <scope>NUCLEOTIDE SEQUENCE [LARGE SCALE GENOMIC DNA]</scope>
    <source>
        <strain evidence="11">ATCC 26659 / Pp 5 / PN500</strain>
    </source>
</reference>
<feature type="compositionally biased region" description="Acidic residues" evidence="7">
    <location>
        <begin position="2670"/>
        <end position="2684"/>
    </location>
</feature>
<name>D3BPD5_HETP5</name>
<dbReference type="InterPro" id="IPR022105">
    <property type="entry name" value="DUF3645"/>
</dbReference>
<feature type="region of interest" description="Disordered" evidence="7">
    <location>
        <begin position="2665"/>
        <end position="2684"/>
    </location>
</feature>
<feature type="compositionally biased region" description="Polar residues" evidence="7">
    <location>
        <begin position="261"/>
        <end position="273"/>
    </location>
</feature>
<proteinExistence type="predicted"/>
<evidence type="ECO:0000256" key="5">
    <source>
        <dbReference type="ARBA" id="ARBA00022801"/>
    </source>
</evidence>